<accession>A0A1Y0YB08</accession>
<dbReference type="RefSeq" id="WP_003178968.1">
    <property type="nucleotide sequence ID" value="NZ_BEXU01000047.1"/>
</dbReference>
<evidence type="ECO:0000313" key="3">
    <source>
        <dbReference type="EMBL" id="TWL30125.1"/>
    </source>
</evidence>
<keyword evidence="1" id="KW-0732">Signal</keyword>
<dbReference type="PROSITE" id="PS51257">
    <property type="entry name" value="PROKAR_LIPOPROTEIN"/>
    <property type="match status" value="1"/>
</dbReference>
<dbReference type="EMBL" id="CP065647">
    <property type="protein sequence ID" value="QPR72907.1"/>
    <property type="molecule type" value="Genomic_DNA"/>
</dbReference>
<feature type="chain" id="PRO_5044063395" description="Lipoprotein" evidence="1">
    <location>
        <begin position="21"/>
        <end position="163"/>
    </location>
</feature>
<name>A0A1Y0YB08_BACLI</name>
<feature type="signal peptide" evidence="1">
    <location>
        <begin position="1"/>
        <end position="20"/>
    </location>
</feature>
<reference evidence="3 4" key="1">
    <citation type="submission" date="2019-06" db="EMBL/GenBank/DDBJ databases">
        <title>Genome sequence analysis of &gt;100 Bacillus licheniformis strains suggests intrinsic resistance to this species.</title>
        <authorList>
            <person name="Wels M."/>
            <person name="Siezen R.J."/>
            <person name="Johansen E."/>
            <person name="Stuer-Lauridsen B."/>
            <person name="Bjerre K."/>
            <person name="Nielsen B.K.K."/>
        </authorList>
    </citation>
    <scope>NUCLEOTIDE SEQUENCE [LARGE SCALE GENOMIC DNA]</scope>
    <source>
        <strain evidence="3 4">BAC-16736</strain>
    </source>
</reference>
<dbReference type="EMBL" id="NILC01000016">
    <property type="protein sequence ID" value="TWL30125.1"/>
    <property type="molecule type" value="Genomic_DNA"/>
</dbReference>
<proteinExistence type="predicted"/>
<evidence type="ECO:0008006" key="6">
    <source>
        <dbReference type="Google" id="ProtNLM"/>
    </source>
</evidence>
<dbReference type="GeneID" id="92858562"/>
<dbReference type="Proteomes" id="UP000435910">
    <property type="component" value="Unassembled WGS sequence"/>
</dbReference>
<protein>
    <recommendedName>
        <fullName evidence="6">Lipoprotein</fullName>
    </recommendedName>
</protein>
<sequence length="163" mass="18546">MKKRTVLFFLLIWLAGCASAQEAEEQTKWVNSEQKAIENGIRYESITKDDIIDKIDLNGEQVVVFRFGDSEGEGIGLAHIKRENGNYQWYRDLNYAIVKSDHPKTENAEASAPFTTPKGRKYTLYTGDADRLNGTFETDDGLHLEPVVDQKTGMYYQIVQDSD</sequence>
<gene>
    <name evidence="3" type="ORF">CHCC16736_3675</name>
    <name evidence="2" type="ORF">I6G80_00845</name>
</gene>
<organism evidence="3 4">
    <name type="scientific">Bacillus licheniformis</name>
    <dbReference type="NCBI Taxonomy" id="1402"/>
    <lineage>
        <taxon>Bacteria</taxon>
        <taxon>Bacillati</taxon>
        <taxon>Bacillota</taxon>
        <taxon>Bacilli</taxon>
        <taxon>Bacillales</taxon>
        <taxon>Bacillaceae</taxon>
        <taxon>Bacillus</taxon>
    </lineage>
</organism>
<evidence type="ECO:0000313" key="4">
    <source>
        <dbReference type="Proteomes" id="UP000435910"/>
    </source>
</evidence>
<dbReference type="Proteomes" id="UP000595038">
    <property type="component" value="Chromosome"/>
</dbReference>
<evidence type="ECO:0000256" key="1">
    <source>
        <dbReference type="SAM" id="SignalP"/>
    </source>
</evidence>
<dbReference type="OMA" id="QKIRWYF"/>
<evidence type="ECO:0000313" key="2">
    <source>
        <dbReference type="EMBL" id="QPR72907.1"/>
    </source>
</evidence>
<evidence type="ECO:0000313" key="5">
    <source>
        <dbReference type="Proteomes" id="UP000595038"/>
    </source>
</evidence>
<reference evidence="2 5" key="2">
    <citation type="submission" date="2020-12" db="EMBL/GenBank/DDBJ databases">
        <title>FDA dAtabase for Regulatory Grade micrObial Sequences (FDA-ARGOS): Supporting development and validation of Infectious Disease Dx tests.</title>
        <authorList>
            <person name="Nelson B."/>
            <person name="Plummer A."/>
            <person name="Tallon L."/>
            <person name="Sadzewicz L."/>
            <person name="Zhao X."/>
            <person name="Boylan J."/>
            <person name="Ott S."/>
            <person name="Bowen H."/>
            <person name="Vavikolanu K."/>
            <person name="Mehta A."/>
            <person name="Aluvathingal J."/>
            <person name="Nadendla S."/>
            <person name="Myers T."/>
            <person name="Yan Y."/>
            <person name="Sichtig H."/>
        </authorList>
    </citation>
    <scope>NUCLEOTIDE SEQUENCE [LARGE SCALE GENOMIC DNA]</scope>
    <source>
        <strain evidence="2 5">FDAARGOS_923</strain>
    </source>
</reference>
<dbReference type="AlphaFoldDB" id="A0A1Y0YB08"/>